<dbReference type="EMBL" id="JADNYJ010000023">
    <property type="protein sequence ID" value="KAF8905281.1"/>
    <property type="molecule type" value="Genomic_DNA"/>
</dbReference>
<dbReference type="AlphaFoldDB" id="A0A9P5TQQ9"/>
<comment type="caution">
    <text evidence="1">The sequence shown here is derived from an EMBL/GenBank/DDBJ whole genome shotgun (WGS) entry which is preliminary data.</text>
</comment>
<evidence type="ECO:0000313" key="1">
    <source>
        <dbReference type="EMBL" id="KAF8905281.1"/>
    </source>
</evidence>
<reference evidence="1" key="1">
    <citation type="submission" date="2020-11" db="EMBL/GenBank/DDBJ databases">
        <authorList>
            <consortium name="DOE Joint Genome Institute"/>
            <person name="Ahrendt S."/>
            <person name="Riley R."/>
            <person name="Andreopoulos W."/>
            <person name="LaButti K."/>
            <person name="Pangilinan J."/>
            <person name="Ruiz-duenas F.J."/>
            <person name="Barrasa J.M."/>
            <person name="Sanchez-Garcia M."/>
            <person name="Camarero S."/>
            <person name="Miyauchi S."/>
            <person name="Serrano A."/>
            <person name="Linde D."/>
            <person name="Babiker R."/>
            <person name="Drula E."/>
            <person name="Ayuso-Fernandez I."/>
            <person name="Pacheco R."/>
            <person name="Padilla G."/>
            <person name="Ferreira P."/>
            <person name="Barriuso J."/>
            <person name="Kellner H."/>
            <person name="Castanera R."/>
            <person name="Alfaro M."/>
            <person name="Ramirez L."/>
            <person name="Pisabarro A.G."/>
            <person name="Kuo A."/>
            <person name="Tritt A."/>
            <person name="Lipzen A."/>
            <person name="He G."/>
            <person name="Yan M."/>
            <person name="Ng V."/>
            <person name="Cullen D."/>
            <person name="Martin F."/>
            <person name="Rosso M.-N."/>
            <person name="Henrissat B."/>
            <person name="Hibbett D."/>
            <person name="Martinez A.T."/>
            <person name="Grigoriev I.V."/>
        </authorList>
    </citation>
    <scope>NUCLEOTIDE SEQUENCE</scope>
    <source>
        <strain evidence="1">AH 44721</strain>
    </source>
</reference>
<evidence type="ECO:0000313" key="2">
    <source>
        <dbReference type="Proteomes" id="UP000724874"/>
    </source>
</evidence>
<dbReference type="Proteomes" id="UP000724874">
    <property type="component" value="Unassembled WGS sequence"/>
</dbReference>
<proteinExistence type="predicted"/>
<organism evidence="1 2">
    <name type="scientific">Gymnopilus junonius</name>
    <name type="common">Spectacular rustgill mushroom</name>
    <name type="synonym">Gymnopilus spectabilis subsp. junonius</name>
    <dbReference type="NCBI Taxonomy" id="109634"/>
    <lineage>
        <taxon>Eukaryota</taxon>
        <taxon>Fungi</taxon>
        <taxon>Dikarya</taxon>
        <taxon>Basidiomycota</taxon>
        <taxon>Agaricomycotina</taxon>
        <taxon>Agaricomycetes</taxon>
        <taxon>Agaricomycetidae</taxon>
        <taxon>Agaricales</taxon>
        <taxon>Agaricineae</taxon>
        <taxon>Hymenogastraceae</taxon>
        <taxon>Gymnopilus</taxon>
    </lineage>
</organism>
<keyword evidence="2" id="KW-1185">Reference proteome</keyword>
<protein>
    <submittedName>
        <fullName evidence="1">Uncharacterized protein</fullName>
    </submittedName>
</protein>
<name>A0A9P5TQQ9_GYMJU</name>
<gene>
    <name evidence="1" type="ORF">CPB84DRAFT_617441</name>
</gene>
<sequence>MFLSTSRIPSSKIGFQSSLFYVGVILNPTWTSQDRPSDVCYLHHQVHTYEDSCVHRRSELIVQPQSRPAPLWLHTIIGEHRQSNRSIWFDESTHMVQSKHTILNKTAICSRLWSIAVVKALRAPYFSVHLLVNNMAVLQKELIRLASPCIKPHGYCPFLHRQRIVHSLEVGKCELMEEETRYLGRMTTSLASGPST</sequence>
<accession>A0A9P5TQQ9</accession>